<keyword evidence="1" id="KW-0436">Ligase</keyword>
<evidence type="ECO:0000313" key="7">
    <source>
        <dbReference type="Proteomes" id="UP000078046"/>
    </source>
</evidence>
<dbReference type="EC" id="6.2.1.3" evidence="4"/>
<dbReference type="PROSITE" id="PS00455">
    <property type="entry name" value="AMP_BINDING"/>
    <property type="match status" value="1"/>
</dbReference>
<evidence type="ECO:0000256" key="4">
    <source>
        <dbReference type="ARBA" id="ARBA00026121"/>
    </source>
</evidence>
<dbReference type="AlphaFoldDB" id="A0A177AY83"/>
<dbReference type="InterPro" id="IPR000873">
    <property type="entry name" value="AMP-dep_synth/lig_dom"/>
</dbReference>
<dbReference type="GO" id="GO:0005783">
    <property type="term" value="C:endoplasmic reticulum"/>
    <property type="evidence" value="ECO:0007669"/>
    <property type="project" value="TreeGrafter"/>
</dbReference>
<sequence>MSKESNYYTWNVEDEVKLRDDDTKLVVYTIPQLLMNTVNNDAKSPYALRMQKDIGEAWNYMSYSDYQSNSLKVARSLIHLGLEESEGVAIIGFNHISWHLAFMGAIHAGGIGIGVYTTNAPEVNMHCLNLGNCSIIFVEDINQLKKIREIREKLNNLKAIIMFMGAPDVELDNNVNEYNWIQFIEMGDSIEIKKILEKRIMNLKANKCCSIVFTSGTTGFPKAVMLSHDNLVWTAKAFSNEVAKEINISYGNERLVSYLPLSHIAAQILDIIAPILFGSTIYFAQPSALKGTLGLTLNEVEPTLFLGVPRVYEKINEKIMEKSISNPTILRKIGRWAKRQGYKQNITHPDNIDVSLSFKIAEKVVFKKLLKALGLEKCKYIFYGAAPMSEKTMQFFLCLNIKIYGIFGMSETTGPQTVMPKSLFSPINVGIPYFGTKIRIDETNKELQIYGRNIFMGYKDNPEKTVATFTDDFYLKSGDQGALDEKGFLSIIGRIKDLIITAGGENIATGYIENNIINELPIISNVVIIGDKRKYLSSLLTFKSVVDVESMKPKNQLTAEAIDWLKSIGSRSTTVREAMIDEIVLQEIQAGVTRANLKAINKPSMVKKWAIVPRDFSLPFGELGPTMKLKKHVVYEMYDTLIENMYQ</sequence>
<keyword evidence="3" id="KW-0443">Lipid metabolism</keyword>
<evidence type="ECO:0000256" key="3">
    <source>
        <dbReference type="ARBA" id="ARBA00023098"/>
    </source>
</evidence>
<evidence type="ECO:0000256" key="2">
    <source>
        <dbReference type="ARBA" id="ARBA00022832"/>
    </source>
</evidence>
<keyword evidence="7" id="KW-1185">Reference proteome</keyword>
<evidence type="ECO:0000256" key="1">
    <source>
        <dbReference type="ARBA" id="ARBA00022598"/>
    </source>
</evidence>
<name>A0A177AY83_9BILA</name>
<comment type="caution">
    <text evidence="6">The sequence shown here is derived from an EMBL/GenBank/DDBJ whole genome shotgun (WGS) entry which is preliminary data.</text>
</comment>
<dbReference type="SUPFAM" id="SSF56801">
    <property type="entry name" value="Acetyl-CoA synthetase-like"/>
    <property type="match status" value="1"/>
</dbReference>
<proteinExistence type="predicted"/>
<dbReference type="PANTHER" id="PTHR43272:SF32">
    <property type="entry name" value="AMP-DEPENDENT SYNTHETASE_LIGASE DOMAIN-CONTAINING PROTEIN"/>
    <property type="match status" value="1"/>
</dbReference>
<dbReference type="GO" id="GO:0004467">
    <property type="term" value="F:long-chain fatty acid-CoA ligase activity"/>
    <property type="evidence" value="ECO:0007669"/>
    <property type="project" value="UniProtKB-EC"/>
</dbReference>
<dbReference type="GO" id="GO:0016020">
    <property type="term" value="C:membrane"/>
    <property type="evidence" value="ECO:0007669"/>
    <property type="project" value="TreeGrafter"/>
</dbReference>
<dbReference type="PANTHER" id="PTHR43272">
    <property type="entry name" value="LONG-CHAIN-FATTY-ACID--COA LIGASE"/>
    <property type="match status" value="1"/>
</dbReference>
<organism evidence="6 7">
    <name type="scientific">Intoshia linei</name>
    <dbReference type="NCBI Taxonomy" id="1819745"/>
    <lineage>
        <taxon>Eukaryota</taxon>
        <taxon>Metazoa</taxon>
        <taxon>Spiralia</taxon>
        <taxon>Lophotrochozoa</taxon>
        <taxon>Mesozoa</taxon>
        <taxon>Orthonectida</taxon>
        <taxon>Rhopaluridae</taxon>
        <taxon>Intoshia</taxon>
    </lineage>
</organism>
<accession>A0A177AY83</accession>
<protein>
    <recommendedName>
        <fullName evidence="4">long-chain-fatty-acid--CoA ligase</fullName>
        <ecNumber evidence="4">6.2.1.3</ecNumber>
    </recommendedName>
</protein>
<dbReference type="EMBL" id="LWCA01000820">
    <property type="protein sequence ID" value="OAF66820.1"/>
    <property type="molecule type" value="Genomic_DNA"/>
</dbReference>
<dbReference type="Proteomes" id="UP000078046">
    <property type="component" value="Unassembled WGS sequence"/>
</dbReference>
<reference evidence="6 7" key="1">
    <citation type="submission" date="2016-04" db="EMBL/GenBank/DDBJ databases">
        <title>The genome of Intoshia linei affirms orthonectids as highly simplified spiralians.</title>
        <authorList>
            <person name="Mikhailov K.V."/>
            <person name="Slusarev G.S."/>
            <person name="Nikitin M.A."/>
            <person name="Logacheva M.D."/>
            <person name="Penin A."/>
            <person name="Aleoshin V."/>
            <person name="Panchin Y.V."/>
        </authorList>
    </citation>
    <scope>NUCLEOTIDE SEQUENCE [LARGE SCALE GENOMIC DNA]</scope>
    <source>
        <strain evidence="6">Intl2013</strain>
        <tissue evidence="6">Whole animal</tissue>
    </source>
</reference>
<dbReference type="InterPro" id="IPR042099">
    <property type="entry name" value="ANL_N_sf"/>
</dbReference>
<dbReference type="OrthoDB" id="3633556at2759"/>
<keyword evidence="2" id="KW-0276">Fatty acid metabolism</keyword>
<dbReference type="Pfam" id="PF00501">
    <property type="entry name" value="AMP-binding"/>
    <property type="match status" value="1"/>
</dbReference>
<gene>
    <name evidence="6" type="ORF">A3Q56_05438</name>
</gene>
<dbReference type="Gene3D" id="3.40.50.12780">
    <property type="entry name" value="N-terminal domain of ligase-like"/>
    <property type="match status" value="1"/>
</dbReference>
<evidence type="ECO:0000313" key="6">
    <source>
        <dbReference type="EMBL" id="OAF66820.1"/>
    </source>
</evidence>
<feature type="domain" description="AMP-dependent synthetase/ligase" evidence="5">
    <location>
        <begin position="56"/>
        <end position="458"/>
    </location>
</feature>
<dbReference type="InterPro" id="IPR020845">
    <property type="entry name" value="AMP-binding_CS"/>
</dbReference>
<evidence type="ECO:0000259" key="5">
    <source>
        <dbReference type="Pfam" id="PF00501"/>
    </source>
</evidence>